<evidence type="ECO:0000259" key="1">
    <source>
        <dbReference type="Pfam" id="PF02371"/>
    </source>
</evidence>
<dbReference type="InterPro" id="IPR009057">
    <property type="entry name" value="Homeodomain-like_sf"/>
</dbReference>
<dbReference type="Pfam" id="PF02371">
    <property type="entry name" value="Transposase_20"/>
    <property type="match status" value="1"/>
</dbReference>
<dbReference type="PANTHER" id="PTHR33055">
    <property type="entry name" value="TRANSPOSASE FOR INSERTION SEQUENCE ELEMENT IS1111A"/>
    <property type="match status" value="1"/>
</dbReference>
<feature type="domain" description="Transposase IS116/IS110/IS902 C-terminal" evidence="1">
    <location>
        <begin position="170"/>
        <end position="255"/>
    </location>
</feature>
<dbReference type="SUPFAM" id="SSF46689">
    <property type="entry name" value="Homeodomain-like"/>
    <property type="match status" value="1"/>
</dbReference>
<dbReference type="InterPro" id="IPR047650">
    <property type="entry name" value="Transpos_IS110"/>
</dbReference>
<dbReference type="PANTHER" id="PTHR33055:SF3">
    <property type="entry name" value="PUTATIVE TRANSPOSASE FOR IS117-RELATED"/>
    <property type="match status" value="1"/>
</dbReference>
<organism evidence="2 3">
    <name type="scientific">Actinomadura fulvescens</name>
    <dbReference type="NCBI Taxonomy" id="46160"/>
    <lineage>
        <taxon>Bacteria</taxon>
        <taxon>Bacillati</taxon>
        <taxon>Actinomycetota</taxon>
        <taxon>Actinomycetes</taxon>
        <taxon>Streptosporangiales</taxon>
        <taxon>Thermomonosporaceae</taxon>
        <taxon>Actinomadura</taxon>
    </lineage>
</organism>
<proteinExistence type="predicted"/>
<accession>A0ABN3QYE2</accession>
<gene>
    <name evidence="2" type="ORF">GCM10010411_92370</name>
</gene>
<sequence>MSHANAALTPRGRLRLARLIVDERWPIARAAERYEVSWPTAKRWAERYRQLGAAGMASESSRPHRSPARTPQPTVRKIVHLRCKQRLGPVQIAGRLGLAASTVHAVLTRCRLNRLSHIDRVTGEPIRRYEHDHPGAMLHIDVKKLGRSIQATIAGLEALIKQRVAEHPRAQLLAALPGVGTINLAQLLAEIDPILDRVDTIEQAAAECGVTPVTKASDKTSGVYFRWAANTRARKAITAFAHNARMQSPWAAQLYTNARARGKRSPHATRIVARAWLRVIWACWHNGTPYDPTIHQAAQRLTA</sequence>
<dbReference type="Pfam" id="PF13565">
    <property type="entry name" value="HTH_32"/>
    <property type="match status" value="1"/>
</dbReference>
<protein>
    <recommendedName>
        <fullName evidence="1">Transposase IS116/IS110/IS902 C-terminal domain-containing protein</fullName>
    </recommendedName>
</protein>
<name>A0ABN3QYE2_9ACTN</name>
<dbReference type="InterPro" id="IPR003346">
    <property type="entry name" value="Transposase_20"/>
</dbReference>
<comment type="caution">
    <text evidence="2">The sequence shown here is derived from an EMBL/GenBank/DDBJ whole genome shotgun (WGS) entry which is preliminary data.</text>
</comment>
<dbReference type="Proteomes" id="UP001501509">
    <property type="component" value="Unassembled WGS sequence"/>
</dbReference>
<dbReference type="EMBL" id="BAAATD010000024">
    <property type="protein sequence ID" value="GAA2638028.1"/>
    <property type="molecule type" value="Genomic_DNA"/>
</dbReference>
<reference evidence="2 3" key="1">
    <citation type="journal article" date="2019" name="Int. J. Syst. Evol. Microbiol.">
        <title>The Global Catalogue of Microorganisms (GCM) 10K type strain sequencing project: providing services to taxonomists for standard genome sequencing and annotation.</title>
        <authorList>
            <consortium name="The Broad Institute Genomics Platform"/>
            <consortium name="The Broad Institute Genome Sequencing Center for Infectious Disease"/>
            <person name="Wu L."/>
            <person name="Ma J."/>
        </authorList>
    </citation>
    <scope>NUCLEOTIDE SEQUENCE [LARGE SCALE GENOMIC DNA]</scope>
    <source>
        <strain evidence="2 3">JCM 6833</strain>
    </source>
</reference>
<evidence type="ECO:0000313" key="2">
    <source>
        <dbReference type="EMBL" id="GAA2638028.1"/>
    </source>
</evidence>
<evidence type="ECO:0000313" key="3">
    <source>
        <dbReference type="Proteomes" id="UP001501509"/>
    </source>
</evidence>
<keyword evidence="3" id="KW-1185">Reference proteome</keyword>